<sequence length="302" mass="32228">MNIAARHHPFHGMSAFPLTPADAAGRVDAQTLSLLLERLCEAQVDSIGLLGSTGTYAYLTREERRRAVAAAVECVGGRVPLIVGVGALRTDDAVDLARDAETSGADALLMAPVSYTPLTQNEAFEHYRAVASASALPFCVYNNPGTTHFTFGIELLERLSHLPTIRAVKMPLPAGGDIAGELAALRERTDLAIGYSGDWGMVEAMLAGADAFYSVLGGLLPYPMLAIARTASAGEAQEARRLDDLLQPLWNTFKAYGSLRVMYVLLEALGLGQAQPPRPLLPLDARARSEILAAVDSLLSDR</sequence>
<protein>
    <submittedName>
        <fullName evidence="6">Dihydrodipicolinate synthase family protein</fullName>
    </submittedName>
</protein>
<evidence type="ECO:0000256" key="3">
    <source>
        <dbReference type="PIRNR" id="PIRNR001365"/>
    </source>
</evidence>
<dbReference type="Pfam" id="PF00701">
    <property type="entry name" value="DHDPS"/>
    <property type="match status" value="1"/>
</dbReference>
<dbReference type="AlphaFoldDB" id="A0A917E1V6"/>
<dbReference type="SUPFAM" id="SSF51569">
    <property type="entry name" value="Aldolase"/>
    <property type="match status" value="1"/>
</dbReference>
<dbReference type="Gene3D" id="3.20.20.70">
    <property type="entry name" value="Aldolase class I"/>
    <property type="match status" value="1"/>
</dbReference>
<proteinExistence type="inferred from homology"/>
<feature type="active site" description="Proton donor/acceptor" evidence="4">
    <location>
        <position position="141"/>
    </location>
</feature>
<dbReference type="InterPro" id="IPR013785">
    <property type="entry name" value="Aldolase_TIM"/>
</dbReference>
<reference evidence="6" key="2">
    <citation type="submission" date="2020-09" db="EMBL/GenBank/DDBJ databases">
        <authorList>
            <person name="Sun Q."/>
            <person name="Zhou Y."/>
        </authorList>
    </citation>
    <scope>NUCLEOTIDE SEQUENCE</scope>
    <source>
        <strain evidence="6">CGMCC 1.15367</strain>
    </source>
</reference>
<dbReference type="PRINTS" id="PR00146">
    <property type="entry name" value="DHPICSNTHASE"/>
</dbReference>
<reference evidence="6" key="1">
    <citation type="journal article" date="2014" name="Int. J. Syst. Evol. Microbiol.">
        <title>Complete genome sequence of Corynebacterium casei LMG S-19264T (=DSM 44701T), isolated from a smear-ripened cheese.</title>
        <authorList>
            <consortium name="US DOE Joint Genome Institute (JGI-PGF)"/>
            <person name="Walter F."/>
            <person name="Albersmeier A."/>
            <person name="Kalinowski J."/>
            <person name="Ruckert C."/>
        </authorList>
    </citation>
    <scope>NUCLEOTIDE SEQUENCE</scope>
    <source>
        <strain evidence="6">CGMCC 1.15367</strain>
    </source>
</reference>
<dbReference type="SMART" id="SM01130">
    <property type="entry name" value="DHDPS"/>
    <property type="match status" value="1"/>
</dbReference>
<dbReference type="GO" id="GO:0005829">
    <property type="term" value="C:cytosol"/>
    <property type="evidence" value="ECO:0007669"/>
    <property type="project" value="TreeGrafter"/>
</dbReference>
<gene>
    <name evidence="6" type="primary">dapA3</name>
    <name evidence="6" type="ORF">GCM10011390_07990</name>
</gene>
<accession>A0A917E1V6</accession>
<dbReference type="PIRSF" id="PIRSF001365">
    <property type="entry name" value="DHDPS"/>
    <property type="match status" value="1"/>
</dbReference>
<keyword evidence="7" id="KW-1185">Reference proteome</keyword>
<evidence type="ECO:0000256" key="4">
    <source>
        <dbReference type="PIRSR" id="PIRSR001365-1"/>
    </source>
</evidence>
<dbReference type="Proteomes" id="UP000644699">
    <property type="component" value="Unassembled WGS sequence"/>
</dbReference>
<dbReference type="GO" id="GO:0008840">
    <property type="term" value="F:4-hydroxy-tetrahydrodipicolinate synthase activity"/>
    <property type="evidence" value="ECO:0007669"/>
    <property type="project" value="TreeGrafter"/>
</dbReference>
<dbReference type="EMBL" id="BMIQ01000001">
    <property type="protein sequence ID" value="GGD91656.1"/>
    <property type="molecule type" value="Genomic_DNA"/>
</dbReference>
<dbReference type="InterPro" id="IPR002220">
    <property type="entry name" value="DapA-like"/>
</dbReference>
<dbReference type="RefSeq" id="WP_188906895.1">
    <property type="nucleotide sequence ID" value="NZ_BMIQ01000001.1"/>
</dbReference>
<feature type="binding site" evidence="5">
    <location>
        <position position="53"/>
    </location>
    <ligand>
        <name>pyruvate</name>
        <dbReference type="ChEBI" id="CHEBI:15361"/>
    </ligand>
</feature>
<name>A0A917E1V6_9HYPH</name>
<dbReference type="CDD" id="cd00408">
    <property type="entry name" value="DHDPS-like"/>
    <property type="match status" value="1"/>
</dbReference>
<dbReference type="PANTHER" id="PTHR12128">
    <property type="entry name" value="DIHYDRODIPICOLINATE SYNTHASE"/>
    <property type="match status" value="1"/>
</dbReference>
<evidence type="ECO:0000313" key="7">
    <source>
        <dbReference type="Proteomes" id="UP000644699"/>
    </source>
</evidence>
<evidence type="ECO:0000256" key="5">
    <source>
        <dbReference type="PIRSR" id="PIRSR001365-2"/>
    </source>
</evidence>
<evidence type="ECO:0000313" key="6">
    <source>
        <dbReference type="EMBL" id="GGD91656.1"/>
    </source>
</evidence>
<dbReference type="PANTHER" id="PTHR12128:SF66">
    <property type="entry name" value="4-HYDROXY-2-OXOGLUTARATE ALDOLASE, MITOCHONDRIAL"/>
    <property type="match status" value="1"/>
</dbReference>
<evidence type="ECO:0000256" key="2">
    <source>
        <dbReference type="ARBA" id="ARBA00023239"/>
    </source>
</evidence>
<comment type="caution">
    <text evidence="6">The sequence shown here is derived from an EMBL/GenBank/DDBJ whole genome shotgun (WGS) entry which is preliminary data.</text>
</comment>
<feature type="active site" description="Schiff-base intermediate with substrate" evidence="4">
    <location>
        <position position="169"/>
    </location>
</feature>
<evidence type="ECO:0000256" key="1">
    <source>
        <dbReference type="ARBA" id="ARBA00007592"/>
    </source>
</evidence>
<keyword evidence="2 3" id="KW-0456">Lyase</keyword>
<organism evidence="6 7">
    <name type="scientific">Aureimonas endophytica</name>
    <dbReference type="NCBI Taxonomy" id="2027858"/>
    <lineage>
        <taxon>Bacteria</taxon>
        <taxon>Pseudomonadati</taxon>
        <taxon>Pseudomonadota</taxon>
        <taxon>Alphaproteobacteria</taxon>
        <taxon>Hyphomicrobiales</taxon>
        <taxon>Aurantimonadaceae</taxon>
        <taxon>Aureimonas</taxon>
    </lineage>
</organism>
<comment type="similarity">
    <text evidence="1 3">Belongs to the DapA family.</text>
</comment>